<proteinExistence type="predicted"/>
<evidence type="ECO:0000313" key="1">
    <source>
        <dbReference type="EMBL" id="MPM90420.1"/>
    </source>
</evidence>
<sequence>MQGDAPRVGVRKIGAAVGVHAEPAAQPAHIRSAGGLGHHQVVRHHHGCTTGILQQPCAVLDALLHCPRWWRAARADQLDGAEQLHHGMLGSGDGRHSASLH</sequence>
<name>A0A645DLU4_9ZZZZ</name>
<organism evidence="1">
    <name type="scientific">bioreactor metagenome</name>
    <dbReference type="NCBI Taxonomy" id="1076179"/>
    <lineage>
        <taxon>unclassified sequences</taxon>
        <taxon>metagenomes</taxon>
        <taxon>ecological metagenomes</taxon>
    </lineage>
</organism>
<protein>
    <submittedName>
        <fullName evidence="1">Uncharacterized protein</fullName>
    </submittedName>
</protein>
<accession>A0A645DLU4</accession>
<dbReference type="EMBL" id="VSSQ01037667">
    <property type="protein sequence ID" value="MPM90420.1"/>
    <property type="molecule type" value="Genomic_DNA"/>
</dbReference>
<reference evidence="1" key="1">
    <citation type="submission" date="2019-08" db="EMBL/GenBank/DDBJ databases">
        <authorList>
            <person name="Kucharzyk K."/>
            <person name="Murdoch R.W."/>
            <person name="Higgins S."/>
            <person name="Loffler F."/>
        </authorList>
    </citation>
    <scope>NUCLEOTIDE SEQUENCE</scope>
</reference>
<comment type="caution">
    <text evidence="1">The sequence shown here is derived from an EMBL/GenBank/DDBJ whole genome shotgun (WGS) entry which is preliminary data.</text>
</comment>
<gene>
    <name evidence="1" type="ORF">SDC9_137541</name>
</gene>
<dbReference type="AlphaFoldDB" id="A0A645DLU4"/>